<protein>
    <submittedName>
        <fullName evidence="2">Uncharacterized protein</fullName>
    </submittedName>
</protein>
<feature type="compositionally biased region" description="Polar residues" evidence="1">
    <location>
        <begin position="131"/>
        <end position="140"/>
    </location>
</feature>
<feature type="compositionally biased region" description="Basic and acidic residues" evidence="1">
    <location>
        <begin position="1"/>
        <end position="28"/>
    </location>
</feature>
<evidence type="ECO:0000313" key="2">
    <source>
        <dbReference type="EMBL" id="CAA9371433.1"/>
    </source>
</evidence>
<dbReference type="AlphaFoldDB" id="A0A6J4MYT3"/>
<feature type="non-terminal residue" evidence="2">
    <location>
        <position position="1"/>
    </location>
</feature>
<dbReference type="EMBL" id="CADCUO010000006">
    <property type="protein sequence ID" value="CAA9371433.1"/>
    <property type="molecule type" value="Genomic_DNA"/>
</dbReference>
<gene>
    <name evidence="2" type="ORF">AVDCRST_MAG75-105</name>
</gene>
<organism evidence="2">
    <name type="scientific">uncultured Propionibacteriaceae bacterium</name>
    <dbReference type="NCBI Taxonomy" id="257457"/>
    <lineage>
        <taxon>Bacteria</taxon>
        <taxon>Bacillati</taxon>
        <taxon>Actinomycetota</taxon>
        <taxon>Actinomycetes</taxon>
        <taxon>Propionibacteriales</taxon>
        <taxon>Propionibacteriaceae</taxon>
        <taxon>environmental samples</taxon>
    </lineage>
</organism>
<name>A0A6J4MYT3_9ACTN</name>
<proteinExistence type="predicted"/>
<feature type="compositionally biased region" description="Gly residues" evidence="1">
    <location>
        <begin position="53"/>
        <end position="63"/>
    </location>
</feature>
<sequence length="140" mass="14619">AQARVAHQDGGGRPRIPCRGEPDHEAADRSQQARHLPASHSPGVPACLDHPGRAGGAAGGPAGVAGQPAPYRPIPARRGGSQTEDFPFRTGQGRRGRRPRRRRDRGIAGRPAGVAGPRTCHLCRGGRREGTSQGQAGRAL</sequence>
<feature type="region of interest" description="Disordered" evidence="1">
    <location>
        <begin position="1"/>
        <end position="140"/>
    </location>
</feature>
<evidence type="ECO:0000256" key="1">
    <source>
        <dbReference type="SAM" id="MobiDB-lite"/>
    </source>
</evidence>
<feature type="compositionally biased region" description="Basic residues" evidence="1">
    <location>
        <begin position="92"/>
        <end position="104"/>
    </location>
</feature>
<accession>A0A6J4MYT3</accession>
<feature type="non-terminal residue" evidence="2">
    <location>
        <position position="140"/>
    </location>
</feature>
<reference evidence="2" key="1">
    <citation type="submission" date="2020-02" db="EMBL/GenBank/DDBJ databases">
        <authorList>
            <person name="Meier V. D."/>
        </authorList>
    </citation>
    <scope>NUCLEOTIDE SEQUENCE</scope>
    <source>
        <strain evidence="2">AVDCRST_MAG75</strain>
    </source>
</reference>